<sequence>MQTDSIFTPKNSLPMKSNHYSTTLLALFLTLSANGFSREYHVNHAAGSDQNEGNAAHPLKTIQAAAKRVQPGDKVIVHAGTYREHVSPICGGTEKKPILFQAAPGEKVEIKGSEIMKGWKHVDRNTWMVKIPNSFFGTYNPYASTIHGDWLESGNWSHTGEVYLNGERLKEVPSLDSLIVGGFQQPLWFTHVEKDSTSIWANFIGHNPNQQTVEINVRQSVFYPEKPFINYIHVKGFHMSHAATPWAPPTAEQPGLIGTHWSKGWVIEDNTISYSKCVGITLGKYGDEWDNKSESAEAFVKTTERALQNQWNKEHIGSHIVRRNEISHCGQAGIAGSLGGIFSTVSDNEIHDIGIGWPFWGYEIAGIKFHAPVDMLISHNHIHHTEGGIWLDWMAQGTRITRNLLHDNRLQDLSLEVNHGPILVDNNLFLSPELAQIKLSQGVSFVHNTIAWKIWPTGTKDDRKTPYLLPHDTQIAGLHDCPCGNASYFNNLFIRADMTPYDECILPVRMEGNLYLAEAEPSKFETNGQRDTCYKEPFQVSKEDDGWYLSVRVSNTWQRNRLIKLNDLGKAQIPDQTFKREGIPASFNQDFLGNKRKTSALPGAVQFSQDGLQRIKIYQISSAQ</sequence>
<organism evidence="6 7">
    <name type="scientific">Candidatus Phocaeicola excrementipullorum</name>
    <dbReference type="NCBI Taxonomy" id="2838731"/>
    <lineage>
        <taxon>Bacteria</taxon>
        <taxon>Pseudomonadati</taxon>
        <taxon>Bacteroidota</taxon>
        <taxon>Bacteroidia</taxon>
        <taxon>Bacteroidales</taxon>
        <taxon>Bacteroidaceae</taxon>
        <taxon>Phocaeicola</taxon>
    </lineage>
</organism>
<keyword evidence="2" id="KW-0964">Secreted</keyword>
<comment type="subcellular location">
    <subcellularLocation>
        <location evidence="1">Secreted</location>
    </subcellularLocation>
</comment>
<protein>
    <submittedName>
        <fullName evidence="6">Right-handed parallel beta-helix repeat-containing protein</fullName>
    </submittedName>
</protein>
<evidence type="ECO:0000259" key="4">
    <source>
        <dbReference type="Pfam" id="PF13229"/>
    </source>
</evidence>
<evidence type="ECO:0000313" key="6">
    <source>
        <dbReference type="EMBL" id="MBU3856161.1"/>
    </source>
</evidence>
<evidence type="ECO:0000256" key="3">
    <source>
        <dbReference type="ARBA" id="ARBA00022729"/>
    </source>
</evidence>
<evidence type="ECO:0000256" key="1">
    <source>
        <dbReference type="ARBA" id="ARBA00004613"/>
    </source>
</evidence>
<dbReference type="Pfam" id="PF21258">
    <property type="entry name" value="Glyco_hydro_120_ins"/>
    <property type="match status" value="1"/>
</dbReference>
<dbReference type="InterPro" id="IPR012334">
    <property type="entry name" value="Pectin_lyas_fold"/>
</dbReference>
<dbReference type="InterPro" id="IPR052052">
    <property type="entry name" value="Polysaccharide_Lyase_9"/>
</dbReference>
<name>A0A948TMJ2_9BACT</name>
<evidence type="ECO:0000256" key="2">
    <source>
        <dbReference type="ARBA" id="ARBA00022525"/>
    </source>
</evidence>
<evidence type="ECO:0000313" key="7">
    <source>
        <dbReference type="Proteomes" id="UP000784286"/>
    </source>
</evidence>
<dbReference type="AlphaFoldDB" id="A0A948TMJ2"/>
<dbReference type="EMBL" id="JAHLFJ010000059">
    <property type="protein sequence ID" value="MBU3856161.1"/>
    <property type="molecule type" value="Genomic_DNA"/>
</dbReference>
<dbReference type="PANTHER" id="PTHR40088">
    <property type="entry name" value="PECTATE LYASE (EUROFUNG)"/>
    <property type="match status" value="1"/>
</dbReference>
<dbReference type="InterPro" id="IPR039448">
    <property type="entry name" value="Beta_helix"/>
</dbReference>
<feature type="domain" description="Glycoside hydrolase 120 insertion" evidence="5">
    <location>
        <begin position="117"/>
        <end position="179"/>
    </location>
</feature>
<dbReference type="Pfam" id="PF13229">
    <property type="entry name" value="Beta_helix"/>
    <property type="match status" value="1"/>
</dbReference>
<comment type="caution">
    <text evidence="6">The sequence shown here is derived from an EMBL/GenBank/DDBJ whole genome shotgun (WGS) entry which is preliminary data.</text>
</comment>
<dbReference type="InterPro" id="IPR049169">
    <property type="entry name" value="Glyco_hydro_120_ins"/>
</dbReference>
<dbReference type="SUPFAM" id="SSF51126">
    <property type="entry name" value="Pectin lyase-like"/>
    <property type="match status" value="1"/>
</dbReference>
<dbReference type="GO" id="GO:0005576">
    <property type="term" value="C:extracellular region"/>
    <property type="evidence" value="ECO:0007669"/>
    <property type="project" value="UniProtKB-SubCell"/>
</dbReference>
<dbReference type="GO" id="GO:0016837">
    <property type="term" value="F:carbon-oxygen lyase activity, acting on polysaccharides"/>
    <property type="evidence" value="ECO:0007669"/>
    <property type="project" value="TreeGrafter"/>
</dbReference>
<evidence type="ECO:0000259" key="5">
    <source>
        <dbReference type="Pfam" id="PF21258"/>
    </source>
</evidence>
<dbReference type="InterPro" id="IPR011050">
    <property type="entry name" value="Pectin_lyase_fold/virulence"/>
</dbReference>
<proteinExistence type="predicted"/>
<dbReference type="PANTHER" id="PTHR40088:SF2">
    <property type="entry name" value="SECRETED SUGAR HYDROLASE"/>
    <property type="match status" value="1"/>
</dbReference>
<gene>
    <name evidence="6" type="ORF">H9928_06340</name>
</gene>
<dbReference type="Proteomes" id="UP000784286">
    <property type="component" value="Unassembled WGS sequence"/>
</dbReference>
<feature type="domain" description="Right handed beta helix" evidence="4">
    <location>
        <begin position="265"/>
        <end position="450"/>
    </location>
</feature>
<reference evidence="6" key="1">
    <citation type="journal article" date="2021" name="PeerJ">
        <title>Extensive microbial diversity within the chicken gut microbiome revealed by metagenomics and culture.</title>
        <authorList>
            <person name="Gilroy R."/>
            <person name="Ravi A."/>
            <person name="Getino M."/>
            <person name="Pursley I."/>
            <person name="Horton D.L."/>
            <person name="Alikhan N.F."/>
            <person name="Baker D."/>
            <person name="Gharbi K."/>
            <person name="Hall N."/>
            <person name="Watson M."/>
            <person name="Adriaenssens E.M."/>
            <person name="Foster-Nyarko E."/>
            <person name="Jarju S."/>
            <person name="Secka A."/>
            <person name="Antonio M."/>
            <person name="Oren A."/>
            <person name="Chaudhuri R.R."/>
            <person name="La Ragione R."/>
            <person name="Hildebrand F."/>
            <person name="Pallen M.J."/>
        </authorList>
    </citation>
    <scope>NUCLEOTIDE SEQUENCE</scope>
    <source>
        <strain evidence="6">8470</strain>
    </source>
</reference>
<dbReference type="Gene3D" id="2.160.20.10">
    <property type="entry name" value="Single-stranded right-handed beta-helix, Pectin lyase-like"/>
    <property type="match status" value="2"/>
</dbReference>
<keyword evidence="3" id="KW-0732">Signal</keyword>
<accession>A0A948TMJ2</accession>
<reference evidence="6" key="2">
    <citation type="submission" date="2021-04" db="EMBL/GenBank/DDBJ databases">
        <authorList>
            <person name="Gilroy R."/>
        </authorList>
    </citation>
    <scope>NUCLEOTIDE SEQUENCE</scope>
    <source>
        <strain evidence="6">8470</strain>
    </source>
</reference>